<evidence type="ECO:0000313" key="1">
    <source>
        <dbReference type="EMBL" id="SVA89742.1"/>
    </source>
</evidence>
<dbReference type="EMBL" id="UINC01021679">
    <property type="protein sequence ID" value="SVA89742.1"/>
    <property type="molecule type" value="Genomic_DNA"/>
</dbReference>
<gene>
    <name evidence="1" type="ORF">METZ01_LOCUS142596</name>
</gene>
<reference evidence="1" key="1">
    <citation type="submission" date="2018-05" db="EMBL/GenBank/DDBJ databases">
        <authorList>
            <person name="Lanie J.A."/>
            <person name="Ng W.-L."/>
            <person name="Kazmierczak K.M."/>
            <person name="Andrzejewski T.M."/>
            <person name="Davidsen T.M."/>
            <person name="Wayne K.J."/>
            <person name="Tettelin H."/>
            <person name="Glass J.I."/>
            <person name="Rusch D."/>
            <person name="Podicherti R."/>
            <person name="Tsui H.-C.T."/>
            <person name="Winkler M.E."/>
        </authorList>
    </citation>
    <scope>NUCLEOTIDE SEQUENCE</scope>
</reference>
<dbReference type="AlphaFoldDB" id="A0A381ZLL3"/>
<proteinExistence type="predicted"/>
<organism evidence="1">
    <name type="scientific">marine metagenome</name>
    <dbReference type="NCBI Taxonomy" id="408172"/>
    <lineage>
        <taxon>unclassified sequences</taxon>
        <taxon>metagenomes</taxon>
        <taxon>ecological metagenomes</taxon>
    </lineage>
</organism>
<name>A0A381ZLL3_9ZZZZ</name>
<sequence>MDELSDGEMVYIKPLHDDPDFKILVRIQRITAQNEPERLKKLGISRFSINYHIDRTVLKEIINQILQLPDEFEELWHRDYGEIGSGNIIDSSGEASGLLDNISKSMEWGNESPRFDKFILRKRDNYRLSEFHTDHYCSQPERTRSKGVMKRAILNLGDTSRWVAVLDIPSSIVKDSIKDPYLKENYKNMLTSIKKYDTLLIETVPSGYKRMEINGLFFDSFTTVHCGFGRKGEIGAVLSHWIQGDPFSL</sequence>
<accession>A0A381ZLL3</accession>
<protein>
    <submittedName>
        <fullName evidence="1">Uncharacterized protein</fullName>
    </submittedName>
</protein>